<evidence type="ECO:0000256" key="6">
    <source>
        <dbReference type="PIRSR" id="PIRSR602403-1"/>
    </source>
</evidence>
<dbReference type="InterPro" id="IPR050529">
    <property type="entry name" value="CYP450_sterol_14alpha_dmase"/>
</dbReference>
<proteinExistence type="inferred from homology"/>
<comment type="cofactor">
    <cofactor evidence="1 6">
        <name>heme</name>
        <dbReference type="ChEBI" id="CHEBI:30413"/>
    </cofactor>
</comment>
<dbReference type="EMBL" id="LKMD01000106">
    <property type="protein sequence ID" value="PIA92245.1"/>
    <property type="molecule type" value="Genomic_DNA"/>
</dbReference>
<protein>
    <recommendedName>
        <fullName evidence="11">25-hydroxycholesterol 7-alpha-hydroxylase</fullName>
    </recommendedName>
</protein>
<dbReference type="Gene3D" id="1.10.630.10">
    <property type="entry name" value="Cytochrome P450"/>
    <property type="match status" value="1"/>
</dbReference>
<dbReference type="PRINTS" id="PR00465">
    <property type="entry name" value="EP450IV"/>
</dbReference>
<keyword evidence="4 6" id="KW-0479">Metal-binding</keyword>
<evidence type="ECO:0000256" key="3">
    <source>
        <dbReference type="ARBA" id="ARBA00022617"/>
    </source>
</evidence>
<keyword evidence="5 6" id="KW-0408">Iron</keyword>
<name>A0A2G5HIB4_CERBT</name>
<dbReference type="InterPro" id="IPR001128">
    <property type="entry name" value="Cyt_P450"/>
</dbReference>
<evidence type="ECO:0000256" key="1">
    <source>
        <dbReference type="ARBA" id="ARBA00001971"/>
    </source>
</evidence>
<keyword evidence="3 6" id="KW-0349">Heme</keyword>
<dbReference type="Proteomes" id="UP000230605">
    <property type="component" value="Chromosome 7"/>
</dbReference>
<organism evidence="9 10">
    <name type="scientific">Cercospora beticola</name>
    <name type="common">Sugarbeet leaf spot fungus</name>
    <dbReference type="NCBI Taxonomy" id="122368"/>
    <lineage>
        <taxon>Eukaryota</taxon>
        <taxon>Fungi</taxon>
        <taxon>Dikarya</taxon>
        <taxon>Ascomycota</taxon>
        <taxon>Pezizomycotina</taxon>
        <taxon>Dothideomycetes</taxon>
        <taxon>Dothideomycetidae</taxon>
        <taxon>Mycosphaerellales</taxon>
        <taxon>Mycosphaerellaceae</taxon>
        <taxon>Cercospora</taxon>
    </lineage>
</organism>
<keyword evidence="7" id="KW-0503">Monooxygenase</keyword>
<accession>A0A2G5HIB4</accession>
<feature type="binding site" description="axial binding residue" evidence="6">
    <location>
        <position position="509"/>
    </location>
    <ligand>
        <name>heme</name>
        <dbReference type="ChEBI" id="CHEBI:30413"/>
    </ligand>
    <ligandPart>
        <name>Fe</name>
        <dbReference type="ChEBI" id="CHEBI:18248"/>
    </ligandPart>
</feature>
<evidence type="ECO:0000256" key="4">
    <source>
        <dbReference type="ARBA" id="ARBA00022723"/>
    </source>
</evidence>
<evidence type="ECO:0000256" key="2">
    <source>
        <dbReference type="ARBA" id="ARBA00010617"/>
    </source>
</evidence>
<sequence length="576" mass="65160">MIEALSPRTESPRKTSPKHKNAKMDLLNNISSWTGISASALYTLLTPILAITTILTLTRLWTTLQYHLALRTFTQPSRVPNGPKLVQSPQIPYTIPWLGNALSFLNMTPGGYYLSLFTFYPRSNGILTILMGGRKTHVVFSPAAVSALFKAKTPSRDFFERELFSKVFEMPEDQIDNAEKGKHFEVEMNAKYMTNFDRVNELTSKFTEVLDEVLSKDAKEIVQLEEIGLYEWLRDRMFTASVTALMGEKLLQMYPNWCEDFFAWDNDFLGFFFGIPPILQRKADQRRKRIYASLEKWSTEMLRLSGDEPVDPEGPAWEPFYGSRLNRARQLDYRNRGLNARSGARLDAGITFGLATNVIPVTAWMLFNIVSPLAEPTLLPRVLAEIDEARKPDGSFDVIKLVNQPLLQSIWIETLRLYSDLLVVRSLPEDIIIPLDEDGKLQVQLRKGDNIFAPSWIAQHDDSWSAEVPWDVFDANRFLVKDPKTGTASFVFSKPGGKFFPFGGGKTICPGRIFAKQEALAALAMVLSRFEFDVKGFVDENKEPMQDFPGVKKAYPGSGALSPGGDLKVKIKRRVQ</sequence>
<gene>
    <name evidence="9" type="ORF">CB0940_09476</name>
</gene>
<dbReference type="GO" id="GO:0020037">
    <property type="term" value="F:heme binding"/>
    <property type="evidence" value="ECO:0007669"/>
    <property type="project" value="InterPro"/>
</dbReference>
<dbReference type="AlphaFoldDB" id="A0A2G5HIB4"/>
<dbReference type="GO" id="GO:0016705">
    <property type="term" value="F:oxidoreductase activity, acting on paired donors, with incorporation or reduction of molecular oxygen"/>
    <property type="evidence" value="ECO:0007669"/>
    <property type="project" value="InterPro"/>
</dbReference>
<feature type="region of interest" description="Disordered" evidence="8">
    <location>
        <begin position="1"/>
        <end position="21"/>
    </location>
</feature>
<dbReference type="InterPro" id="IPR002403">
    <property type="entry name" value="Cyt_P450_E_grp-IV"/>
</dbReference>
<dbReference type="SUPFAM" id="SSF48264">
    <property type="entry name" value="Cytochrome P450"/>
    <property type="match status" value="1"/>
</dbReference>
<dbReference type="PANTHER" id="PTHR24304">
    <property type="entry name" value="CYTOCHROME P450 FAMILY 7"/>
    <property type="match status" value="1"/>
</dbReference>
<reference evidence="9 10" key="1">
    <citation type="submission" date="2015-10" db="EMBL/GenBank/DDBJ databases">
        <title>The cercosporin biosynthetic gene cluster was horizontally transferred to several fungal lineages and shown to be expanded in Cercospora beticola based on microsynteny with recipient genomes.</title>
        <authorList>
            <person name="De Jonge R."/>
            <person name="Ebert M.K."/>
            <person name="Suttle J.C."/>
            <person name="Jurick Ii W.M."/>
            <person name="Secor G.A."/>
            <person name="Thomma B.P."/>
            <person name="Van De Peer Y."/>
            <person name="Bolton M.D."/>
        </authorList>
    </citation>
    <scope>NUCLEOTIDE SEQUENCE [LARGE SCALE GENOMIC DNA]</scope>
    <source>
        <strain evidence="9 10">09-40</strain>
    </source>
</reference>
<evidence type="ECO:0000256" key="5">
    <source>
        <dbReference type="ARBA" id="ARBA00023004"/>
    </source>
</evidence>
<evidence type="ECO:0000256" key="7">
    <source>
        <dbReference type="RuleBase" id="RU000461"/>
    </source>
</evidence>
<keyword evidence="7" id="KW-0560">Oxidoreductase</keyword>
<comment type="caution">
    <text evidence="9">The sequence shown here is derived from an EMBL/GenBank/DDBJ whole genome shotgun (WGS) entry which is preliminary data.</text>
</comment>
<dbReference type="OrthoDB" id="3366823at2759"/>
<dbReference type="GO" id="GO:0005506">
    <property type="term" value="F:iron ion binding"/>
    <property type="evidence" value="ECO:0007669"/>
    <property type="project" value="InterPro"/>
</dbReference>
<dbReference type="CDD" id="cd11040">
    <property type="entry name" value="CYP7_CYP8-like"/>
    <property type="match status" value="1"/>
</dbReference>
<dbReference type="PROSITE" id="PS00086">
    <property type="entry name" value="CYTOCHROME_P450"/>
    <property type="match status" value="1"/>
</dbReference>
<evidence type="ECO:0008006" key="11">
    <source>
        <dbReference type="Google" id="ProtNLM"/>
    </source>
</evidence>
<dbReference type="InterPro" id="IPR036396">
    <property type="entry name" value="Cyt_P450_sf"/>
</dbReference>
<evidence type="ECO:0000256" key="8">
    <source>
        <dbReference type="SAM" id="MobiDB-lite"/>
    </source>
</evidence>
<evidence type="ECO:0000313" key="10">
    <source>
        <dbReference type="Proteomes" id="UP000230605"/>
    </source>
</evidence>
<dbReference type="InterPro" id="IPR017972">
    <property type="entry name" value="Cyt_P450_CS"/>
</dbReference>
<evidence type="ECO:0000313" key="9">
    <source>
        <dbReference type="EMBL" id="PIA92245.1"/>
    </source>
</evidence>
<dbReference type="GO" id="GO:0008395">
    <property type="term" value="F:steroid hydroxylase activity"/>
    <property type="evidence" value="ECO:0007669"/>
    <property type="project" value="TreeGrafter"/>
</dbReference>
<dbReference type="PANTHER" id="PTHR24304:SF2">
    <property type="entry name" value="24-HYDROXYCHOLESTEROL 7-ALPHA-HYDROXYLASE"/>
    <property type="match status" value="1"/>
</dbReference>
<dbReference type="Pfam" id="PF00067">
    <property type="entry name" value="p450"/>
    <property type="match status" value="1"/>
</dbReference>
<comment type="similarity">
    <text evidence="2 7">Belongs to the cytochrome P450 family.</text>
</comment>